<dbReference type="Pfam" id="PF12599">
    <property type="entry name" value="DUF3768"/>
    <property type="match status" value="1"/>
</dbReference>
<keyword evidence="2" id="KW-1185">Reference proteome</keyword>
<protein>
    <submittedName>
        <fullName evidence="1">DUF3768 domain-containing protein</fullName>
    </submittedName>
</protein>
<comment type="caution">
    <text evidence="1">The sequence shown here is derived from an EMBL/GenBank/DDBJ whole genome shotgun (WGS) entry which is preliminary data.</text>
</comment>
<accession>A0ABT8ZPI6</accession>
<organism evidence="1 2">
    <name type="scientific">Sphingobium cyanobacteriorum</name>
    <dbReference type="NCBI Taxonomy" id="3063954"/>
    <lineage>
        <taxon>Bacteria</taxon>
        <taxon>Pseudomonadati</taxon>
        <taxon>Pseudomonadota</taxon>
        <taxon>Alphaproteobacteria</taxon>
        <taxon>Sphingomonadales</taxon>
        <taxon>Sphingomonadaceae</taxon>
        <taxon>Sphingobium</taxon>
    </lineage>
</organism>
<sequence>MEIHSADWRAEVRRQNDRFRKHGEGQGTFLVTSGISAKGPAFVLAAVRAVRAFDAFTKDNDPYGEHDFGAFNLEGERLFFKIDPYDLSLQAYSPNAADPAKTTRVLTLMLASEY</sequence>
<dbReference type="RefSeq" id="WP_304536501.1">
    <property type="nucleotide sequence ID" value="NZ_JAUQOM010000006.1"/>
</dbReference>
<dbReference type="InterPro" id="IPR022243">
    <property type="entry name" value="DUF3768"/>
</dbReference>
<name>A0ABT8ZPI6_9SPHN</name>
<evidence type="ECO:0000313" key="1">
    <source>
        <dbReference type="EMBL" id="MDO7836092.1"/>
    </source>
</evidence>
<reference evidence="1" key="1">
    <citation type="submission" date="2023-07" db="EMBL/GenBank/DDBJ databases">
        <title>Bacterial whole genome sequence for Sphingobium sp. HBC34.</title>
        <authorList>
            <person name="Le V."/>
            <person name="Ko S.-R."/>
            <person name="Ahn C.-Y."/>
            <person name="Oh H.-M."/>
        </authorList>
    </citation>
    <scope>NUCLEOTIDE SEQUENCE</scope>
    <source>
        <strain evidence="1">HBC34</strain>
    </source>
</reference>
<dbReference type="EMBL" id="JAUQOM010000006">
    <property type="protein sequence ID" value="MDO7836092.1"/>
    <property type="molecule type" value="Genomic_DNA"/>
</dbReference>
<gene>
    <name evidence="1" type="ORF">Q4610_13660</name>
</gene>
<dbReference type="Proteomes" id="UP001176471">
    <property type="component" value="Unassembled WGS sequence"/>
</dbReference>
<proteinExistence type="predicted"/>
<evidence type="ECO:0000313" key="2">
    <source>
        <dbReference type="Proteomes" id="UP001176471"/>
    </source>
</evidence>